<dbReference type="GO" id="GO:0004097">
    <property type="term" value="F:catechol oxidase activity"/>
    <property type="evidence" value="ECO:0007669"/>
    <property type="project" value="InterPro"/>
</dbReference>
<dbReference type="InterPro" id="IPR022740">
    <property type="entry name" value="Polyphenol_oxidase_C"/>
</dbReference>
<dbReference type="AlphaFoldDB" id="A0A7J6W4F4"/>
<dbReference type="PANTHER" id="PTHR36608">
    <property type="entry name" value="POLYPHENOL OXIDASE C, CHLOROPLASTIC-LIKE"/>
    <property type="match status" value="1"/>
</dbReference>
<keyword evidence="3" id="KW-1185">Reference proteome</keyword>
<proteinExistence type="predicted"/>
<organism evidence="2 3">
    <name type="scientific">Thalictrum thalictroides</name>
    <name type="common">Rue-anemone</name>
    <name type="synonym">Anemone thalictroides</name>
    <dbReference type="NCBI Taxonomy" id="46969"/>
    <lineage>
        <taxon>Eukaryota</taxon>
        <taxon>Viridiplantae</taxon>
        <taxon>Streptophyta</taxon>
        <taxon>Embryophyta</taxon>
        <taxon>Tracheophyta</taxon>
        <taxon>Spermatophyta</taxon>
        <taxon>Magnoliopsida</taxon>
        <taxon>Ranunculales</taxon>
        <taxon>Ranunculaceae</taxon>
        <taxon>Thalictroideae</taxon>
        <taxon>Thalictrum</taxon>
    </lineage>
</organism>
<accession>A0A7J6W4F4</accession>
<evidence type="ECO:0000313" key="2">
    <source>
        <dbReference type="EMBL" id="KAF5192249.1"/>
    </source>
</evidence>
<dbReference type="EMBL" id="JABWDY010021662">
    <property type="protein sequence ID" value="KAF5192249.1"/>
    <property type="molecule type" value="Genomic_DNA"/>
</dbReference>
<dbReference type="Pfam" id="PF12143">
    <property type="entry name" value="PPO1_KFDV"/>
    <property type="match status" value="1"/>
</dbReference>
<evidence type="ECO:0000313" key="3">
    <source>
        <dbReference type="Proteomes" id="UP000554482"/>
    </source>
</evidence>
<dbReference type="PANTHER" id="PTHR36608:SF1">
    <property type="entry name" value="POLYPHENOL OXIDASE C, CHLOROPLASTIC-LIKE"/>
    <property type="match status" value="1"/>
</dbReference>
<comment type="caution">
    <text evidence="2">The sequence shown here is derived from an EMBL/GenBank/DDBJ whole genome shotgun (WGS) entry which is preliminary data.</text>
</comment>
<name>A0A7J6W4F4_THATH</name>
<feature type="domain" description="Polyphenol oxidase C-terminal" evidence="1">
    <location>
        <begin position="117"/>
        <end position="231"/>
    </location>
</feature>
<reference evidence="2 3" key="1">
    <citation type="submission" date="2020-06" db="EMBL/GenBank/DDBJ databases">
        <title>Transcriptomic and genomic resources for Thalictrum thalictroides and T. hernandezii: Facilitating candidate gene discovery in an emerging model plant lineage.</title>
        <authorList>
            <person name="Arias T."/>
            <person name="Riano-Pachon D.M."/>
            <person name="Di Stilio V.S."/>
        </authorList>
    </citation>
    <scope>NUCLEOTIDE SEQUENCE [LARGE SCALE GENOMIC DNA]</scope>
    <source>
        <strain evidence="3">cv. WT478/WT964</strain>
        <tissue evidence="2">Leaves</tissue>
    </source>
</reference>
<dbReference type="OrthoDB" id="1915073at2759"/>
<gene>
    <name evidence="2" type="ORF">FRX31_018165</name>
</gene>
<protein>
    <recommendedName>
        <fullName evidence="1">Polyphenol oxidase C-terminal domain-containing protein</fullName>
    </recommendedName>
</protein>
<evidence type="ECO:0000259" key="1">
    <source>
        <dbReference type="Pfam" id="PF12143"/>
    </source>
</evidence>
<dbReference type="Proteomes" id="UP000554482">
    <property type="component" value="Unassembled WGS sequence"/>
</dbReference>
<sequence>MSSKLPSAKTTFSHPYGKTQHNAARRVLLRPCVLGVRPKGLNLSLFCELKDRKEGNGHGILNARKLIRLGLEECFGLAAIIFNKGIIENVSHDTSDEQLDNEHSDQLQHVSEFGSSPRVLDKTVRVLVKRLKRIKEAEILLVDGIENLDDQQEISKFDVYITKPLQDMVGPDYGEFVGSEVDLVYPKNSWKGSLEVCITHLVKAIGAEDSENIVVTLVPKTGQLAIGGVQIVAKRISGNLLIRNLFTYENDKRKNLVSINLKNEFQISKSITNDVSLVLWLMPYFILLFLFRDNLAEVTKMLQ</sequence>